<dbReference type="SUPFAM" id="SSF81321">
    <property type="entry name" value="Family A G protein-coupled receptor-like"/>
    <property type="match status" value="1"/>
</dbReference>
<feature type="transmembrane region" description="Helical" evidence="9">
    <location>
        <begin position="203"/>
        <end position="222"/>
    </location>
</feature>
<dbReference type="Proteomes" id="UP000887563">
    <property type="component" value="Unplaced"/>
</dbReference>
<keyword evidence="4 9" id="KW-1133">Transmembrane helix</keyword>
<dbReference type="Pfam" id="PF00001">
    <property type="entry name" value="7tm_1"/>
    <property type="match status" value="1"/>
</dbReference>
<dbReference type="InterPro" id="IPR000276">
    <property type="entry name" value="GPCR_Rhodpsn"/>
</dbReference>
<dbReference type="PROSITE" id="PS50262">
    <property type="entry name" value="G_PROTEIN_RECEP_F1_2"/>
    <property type="match status" value="1"/>
</dbReference>
<feature type="transmembrane region" description="Helical" evidence="9">
    <location>
        <begin position="52"/>
        <end position="70"/>
    </location>
</feature>
<keyword evidence="7" id="KW-0675">Receptor</keyword>
<dbReference type="CDD" id="cd00637">
    <property type="entry name" value="7tm_classA_rhodopsin-like"/>
    <property type="match status" value="1"/>
</dbReference>
<dbReference type="GO" id="GO:0005886">
    <property type="term" value="C:plasma membrane"/>
    <property type="evidence" value="ECO:0007669"/>
    <property type="project" value="UniProtKB-SubCell"/>
</dbReference>
<evidence type="ECO:0000256" key="7">
    <source>
        <dbReference type="ARBA" id="ARBA00023170"/>
    </source>
</evidence>
<feature type="transmembrane region" description="Helical" evidence="9">
    <location>
        <begin position="414"/>
        <end position="435"/>
    </location>
</feature>
<evidence type="ECO:0000256" key="8">
    <source>
        <dbReference type="ARBA" id="ARBA00023224"/>
    </source>
</evidence>
<accession>A0A914LSA5</accession>
<dbReference type="GO" id="GO:0007218">
    <property type="term" value="P:neuropeptide signaling pathway"/>
    <property type="evidence" value="ECO:0007669"/>
    <property type="project" value="TreeGrafter"/>
</dbReference>
<evidence type="ECO:0000256" key="9">
    <source>
        <dbReference type="SAM" id="Phobius"/>
    </source>
</evidence>
<evidence type="ECO:0000259" key="10">
    <source>
        <dbReference type="PROSITE" id="PS50262"/>
    </source>
</evidence>
<protein>
    <submittedName>
        <fullName evidence="12">G-protein coupled receptors family 1 profile domain-containing protein</fullName>
    </submittedName>
</protein>
<feature type="transmembrane region" description="Helical" evidence="9">
    <location>
        <begin position="102"/>
        <end position="124"/>
    </location>
</feature>
<dbReference type="Gene3D" id="1.20.1070.10">
    <property type="entry name" value="Rhodopsin 7-helix transmembrane proteins"/>
    <property type="match status" value="1"/>
</dbReference>
<keyword evidence="8" id="KW-0807">Transducer</keyword>
<feature type="domain" description="G-protein coupled receptors family 1 profile" evidence="10">
    <location>
        <begin position="77"/>
        <end position="471"/>
    </location>
</feature>
<evidence type="ECO:0000256" key="1">
    <source>
        <dbReference type="ARBA" id="ARBA00004651"/>
    </source>
</evidence>
<dbReference type="GO" id="GO:0008528">
    <property type="term" value="F:G protein-coupled peptide receptor activity"/>
    <property type="evidence" value="ECO:0007669"/>
    <property type="project" value="TreeGrafter"/>
</dbReference>
<dbReference type="InterPro" id="IPR017452">
    <property type="entry name" value="GPCR_Rhodpsn_7TM"/>
</dbReference>
<organism evidence="11 12">
    <name type="scientific">Meloidogyne incognita</name>
    <name type="common">Southern root-knot nematode worm</name>
    <name type="synonym">Oxyuris incognita</name>
    <dbReference type="NCBI Taxonomy" id="6306"/>
    <lineage>
        <taxon>Eukaryota</taxon>
        <taxon>Metazoa</taxon>
        <taxon>Ecdysozoa</taxon>
        <taxon>Nematoda</taxon>
        <taxon>Chromadorea</taxon>
        <taxon>Rhabditida</taxon>
        <taxon>Tylenchina</taxon>
        <taxon>Tylenchomorpha</taxon>
        <taxon>Tylenchoidea</taxon>
        <taxon>Meloidogynidae</taxon>
        <taxon>Meloidogyninae</taxon>
        <taxon>Meloidogyne</taxon>
        <taxon>Meloidogyne incognita group</taxon>
    </lineage>
</organism>
<keyword evidence="5" id="KW-0297">G-protein coupled receptor</keyword>
<dbReference type="PANTHER" id="PTHR24230">
    <property type="entry name" value="G-PROTEIN COUPLED RECEPTOR"/>
    <property type="match status" value="1"/>
</dbReference>
<evidence type="ECO:0000256" key="4">
    <source>
        <dbReference type="ARBA" id="ARBA00022989"/>
    </source>
</evidence>
<evidence type="ECO:0000256" key="6">
    <source>
        <dbReference type="ARBA" id="ARBA00023136"/>
    </source>
</evidence>
<feature type="transmembrane region" description="Helical" evidence="9">
    <location>
        <begin position="455"/>
        <end position="473"/>
    </location>
</feature>
<evidence type="ECO:0000313" key="11">
    <source>
        <dbReference type="Proteomes" id="UP000887563"/>
    </source>
</evidence>
<evidence type="ECO:0000256" key="5">
    <source>
        <dbReference type="ARBA" id="ARBA00023040"/>
    </source>
</evidence>
<feature type="transmembrane region" description="Helical" evidence="9">
    <location>
        <begin position="270"/>
        <end position="291"/>
    </location>
</feature>
<reference evidence="12" key="1">
    <citation type="submission" date="2022-11" db="UniProtKB">
        <authorList>
            <consortium name="WormBaseParasite"/>
        </authorList>
    </citation>
    <scope>IDENTIFICATION</scope>
</reference>
<sequence>MNEITIENINNTSNTIYNNINTQQQQQSNAFELDEQGGIARPEMLAADWVELLLLGLLLIFGLPLNAVALSKQLGGTNSSFLNPRKCSSRISRQEVTRTNFLWLKLHLTVVDLLVILCYCPSHIAWLVGYTWSAGEFLCKAMQYSWDFCFHLMSFGVLSIALDRLRTVYGLMRMEKTGKMAGAVASRQIRFVKRLTIIIFQRLILLSYVGAALVSVPQWFVWTTIDMRTWSQCTTIWHKIRAIEYIHGGEPTESFTGEKIYTLLHLLTVFWLPFLAILAAYVYIVLFLFLYSLRPSTARPSAASLYSTTTTGAGAPSSVFSRPSCDQHPLNSVHLNRSSISKNNENYNSTLLVVPNMCNENSSIWPSTTLESSVSPACQLSGGDSTLANANLLCAQPSKKLKVPAWRLEMRSRIFQTTIHVIAAYLICWLPYNVLALATFFSRDLQITISVHLELMRICVLLNTLLNPFIYGFKKGQP</sequence>
<proteinExistence type="predicted"/>
<dbReference type="PRINTS" id="PR00237">
    <property type="entry name" value="GPCRRHODOPSN"/>
</dbReference>
<evidence type="ECO:0000256" key="2">
    <source>
        <dbReference type="ARBA" id="ARBA00022475"/>
    </source>
</evidence>
<comment type="subcellular location">
    <subcellularLocation>
        <location evidence="1">Cell membrane</location>
        <topology evidence="1">Multi-pass membrane protein</topology>
    </subcellularLocation>
</comment>
<keyword evidence="11" id="KW-1185">Reference proteome</keyword>
<evidence type="ECO:0000256" key="3">
    <source>
        <dbReference type="ARBA" id="ARBA00022692"/>
    </source>
</evidence>
<name>A0A914LSA5_MELIC</name>
<dbReference type="AlphaFoldDB" id="A0A914LSA5"/>
<keyword evidence="3 9" id="KW-0812">Transmembrane</keyword>
<evidence type="ECO:0000313" key="12">
    <source>
        <dbReference type="WBParaSite" id="Minc3s00828g17840"/>
    </source>
</evidence>
<keyword evidence="2" id="KW-1003">Cell membrane</keyword>
<keyword evidence="6 9" id="KW-0472">Membrane</keyword>
<dbReference type="WBParaSite" id="Minc3s00828g17840">
    <property type="protein sequence ID" value="Minc3s00828g17840"/>
    <property type="gene ID" value="Minc3s00828g17840"/>
</dbReference>
<dbReference type="PANTHER" id="PTHR24230:SF120">
    <property type="entry name" value="G-PROTEIN COUPLED RECEPTOR DAF-38"/>
    <property type="match status" value="1"/>
</dbReference>